<feature type="region of interest" description="Disordered" evidence="9">
    <location>
        <begin position="225"/>
        <end position="257"/>
    </location>
</feature>
<evidence type="ECO:0000313" key="10">
    <source>
        <dbReference type="EMBL" id="CAG8401207.1"/>
    </source>
</evidence>
<feature type="coiled-coil region" evidence="8">
    <location>
        <begin position="43"/>
        <end position="97"/>
    </location>
</feature>
<gene>
    <name evidence="10" type="ORF">PSALAMII_LOCUS8127</name>
</gene>
<evidence type="ECO:0000256" key="4">
    <source>
        <dbReference type="ARBA" id="ARBA00022454"/>
    </source>
</evidence>
<evidence type="ECO:0000256" key="8">
    <source>
        <dbReference type="SAM" id="Coils"/>
    </source>
</evidence>
<dbReference type="GO" id="GO:0000775">
    <property type="term" value="C:chromosome, centromeric region"/>
    <property type="evidence" value="ECO:0007669"/>
    <property type="project" value="UniProtKB-SubCell"/>
</dbReference>
<comment type="caution">
    <text evidence="10">The sequence shown here is derived from an EMBL/GenBank/DDBJ whole genome shotgun (WGS) entry which is preliminary data.</text>
</comment>
<evidence type="ECO:0000256" key="7">
    <source>
        <dbReference type="ARBA" id="ARBA00023328"/>
    </source>
</evidence>
<keyword evidence="4" id="KW-0158">Chromosome</keyword>
<protein>
    <submittedName>
        <fullName evidence="10">Uncharacterized protein</fullName>
    </submittedName>
</protein>
<feature type="compositionally biased region" description="Basic and acidic residues" evidence="9">
    <location>
        <begin position="225"/>
        <end position="234"/>
    </location>
</feature>
<evidence type="ECO:0000256" key="2">
    <source>
        <dbReference type="ARBA" id="ARBA00004584"/>
    </source>
</evidence>
<name>A0A9W4JMD1_9EURO</name>
<reference evidence="10" key="1">
    <citation type="submission" date="2021-07" db="EMBL/GenBank/DDBJ databases">
        <authorList>
            <person name="Branca A.L. A."/>
        </authorList>
    </citation>
    <scope>NUCLEOTIDE SEQUENCE</scope>
</reference>
<comment type="subcellular location">
    <subcellularLocation>
        <location evidence="2">Chromosome</location>
        <location evidence="2">Centromere</location>
    </subcellularLocation>
    <subcellularLocation>
        <location evidence="1">Nucleus</location>
    </subcellularLocation>
</comment>
<dbReference type="EMBL" id="CAJVPA010000206">
    <property type="protein sequence ID" value="CAG8401207.1"/>
    <property type="molecule type" value="Genomic_DNA"/>
</dbReference>
<dbReference type="OrthoDB" id="9445768at2759"/>
<dbReference type="AlphaFoldDB" id="A0A9W4JMD1"/>
<dbReference type="GO" id="GO:0051382">
    <property type="term" value="P:kinetochore assembly"/>
    <property type="evidence" value="ECO:0007669"/>
    <property type="project" value="InterPro"/>
</dbReference>
<keyword evidence="6" id="KW-0539">Nucleus</keyword>
<dbReference type="Proteomes" id="UP001152646">
    <property type="component" value="Unassembled WGS sequence"/>
</dbReference>
<keyword evidence="5 8" id="KW-0175">Coiled coil</keyword>
<sequence>MTQVCDVSFVSLLRTPYSIFCCFENYVARILRHSKKRSSMDVSDETVQRIQKFAENRQEAERESNEPLSGTALHVYTRRLDATLQGFQEQVKRQQDELNKVCQFVWILYSLPRANLSSKLRELNSAHLLETSNDPWARISQARRAKKAYDSLMKSDDELPSTDSVLPSLLALEETSTLVQETKVSVRMTAGQLSMNRERLLVEDANLKDSQSIATGLRERIQRIRNESARKEKQTPAQLAREQIAQQKKQNKDLDSTSSDLKVSLDKFIDDTLAPMLAAEDLGGPTVGDAFEVSDATLKAGYTAHGKPKKQKEPVEAESGSQQRIDQFLQRNADEAPANKREAAAKEMHALLETMMEAGSSYIDLERDSASSRFLVRAKVAQFHPRDARRLRLIDFGRSLGN</sequence>
<evidence type="ECO:0000256" key="3">
    <source>
        <dbReference type="ARBA" id="ARBA00005795"/>
    </source>
</evidence>
<evidence type="ECO:0000256" key="9">
    <source>
        <dbReference type="SAM" id="MobiDB-lite"/>
    </source>
</evidence>
<proteinExistence type="inferred from homology"/>
<evidence type="ECO:0000256" key="6">
    <source>
        <dbReference type="ARBA" id="ARBA00023242"/>
    </source>
</evidence>
<feature type="region of interest" description="Disordered" evidence="9">
    <location>
        <begin position="302"/>
        <end position="323"/>
    </location>
</feature>
<comment type="similarity">
    <text evidence="3">Belongs to the CENP-K/MCM22 family.</text>
</comment>
<evidence type="ECO:0000313" key="11">
    <source>
        <dbReference type="Proteomes" id="UP001152646"/>
    </source>
</evidence>
<evidence type="ECO:0000256" key="1">
    <source>
        <dbReference type="ARBA" id="ARBA00004123"/>
    </source>
</evidence>
<accession>A0A9W4JMD1</accession>
<keyword evidence="7" id="KW-0137">Centromere</keyword>
<dbReference type="PANTHER" id="PTHR14401">
    <property type="entry name" value="CENTROMERE PROTEIN K"/>
    <property type="match status" value="1"/>
</dbReference>
<dbReference type="GO" id="GO:0005634">
    <property type="term" value="C:nucleus"/>
    <property type="evidence" value="ECO:0007669"/>
    <property type="project" value="UniProtKB-SubCell"/>
</dbReference>
<dbReference type="InterPro" id="IPR020993">
    <property type="entry name" value="Centromere_CenpK"/>
</dbReference>
<dbReference type="PANTHER" id="PTHR14401:SF6">
    <property type="entry name" value="CENTROMERE PROTEIN K"/>
    <property type="match status" value="1"/>
</dbReference>
<evidence type="ECO:0000256" key="5">
    <source>
        <dbReference type="ARBA" id="ARBA00023054"/>
    </source>
</evidence>
<dbReference type="GO" id="GO:0000070">
    <property type="term" value="P:mitotic sister chromatid segregation"/>
    <property type="evidence" value="ECO:0007669"/>
    <property type="project" value="TreeGrafter"/>
</dbReference>
<organism evidence="10 11">
    <name type="scientific">Penicillium salamii</name>
    <dbReference type="NCBI Taxonomy" id="1612424"/>
    <lineage>
        <taxon>Eukaryota</taxon>
        <taxon>Fungi</taxon>
        <taxon>Dikarya</taxon>
        <taxon>Ascomycota</taxon>
        <taxon>Pezizomycotina</taxon>
        <taxon>Eurotiomycetes</taxon>
        <taxon>Eurotiomycetidae</taxon>
        <taxon>Eurotiales</taxon>
        <taxon>Aspergillaceae</taxon>
        <taxon>Penicillium</taxon>
    </lineage>
</organism>